<dbReference type="Proteomes" id="UP000694387">
    <property type="component" value="Chromosome 6"/>
</dbReference>
<comment type="similarity">
    <text evidence="3">Belongs to the 'GDSL' lipolytic enzyme family. IAH1 subfamily.</text>
</comment>
<evidence type="ECO:0000256" key="2">
    <source>
        <dbReference type="ARBA" id="ARBA00024673"/>
    </source>
</evidence>
<comment type="function">
    <text evidence="2">Probable lipase.</text>
</comment>
<protein>
    <recommendedName>
        <fullName evidence="4">Isoamyl acetate-hydrolyzing esterase 1 homolog</fullName>
    </recommendedName>
</protein>
<dbReference type="InterPro" id="IPR045136">
    <property type="entry name" value="Iah1-like"/>
</dbReference>
<feature type="region of interest" description="Disordered" evidence="5">
    <location>
        <begin position="85"/>
        <end position="107"/>
    </location>
</feature>
<dbReference type="PANTHER" id="PTHR14209">
    <property type="entry name" value="ISOAMYL ACETATE-HYDROLYZING ESTERASE 1"/>
    <property type="match status" value="1"/>
</dbReference>
<dbReference type="Gene3D" id="3.40.50.1110">
    <property type="entry name" value="SGNH hydrolase"/>
    <property type="match status" value="1"/>
</dbReference>
<evidence type="ECO:0000256" key="5">
    <source>
        <dbReference type="SAM" id="MobiDB-lite"/>
    </source>
</evidence>
<dbReference type="PANTHER" id="PTHR14209:SF19">
    <property type="entry name" value="ISOAMYL ACETATE-HYDROLYZING ESTERASE 1 HOMOLOG"/>
    <property type="match status" value="1"/>
</dbReference>
<evidence type="ECO:0000256" key="3">
    <source>
        <dbReference type="ARBA" id="ARBA00025755"/>
    </source>
</evidence>
<proteinExistence type="inferred from homology"/>
<evidence type="ECO:0000256" key="1">
    <source>
        <dbReference type="ARBA" id="ARBA00022801"/>
    </source>
</evidence>
<sequence>VNPEPAAPAPRPGGGCPRPERLERYLLGVPAATSRERRVPAPPAYVPWSHLSGSPFCVFAPRGRGRAGRRGLAAASAPLRDGVLRAGSRGAAEGGPGGRSRSRGFGEARCGRRRLPLSGFLVGGRSSHEPCFVPAATTVAAVSPPQRLCRPSLQKPLGPPPLCASPAEQAALETDEREITRHRFTRHRFNSCYNTRWAKIILPRLIQKGNSLDNPVAVTIFFGANDSALKDENPKQHIPLEEYTANLKSMVQYLKSVDIPEDRVILITPPPLCEAAWEKECLVQGCKLNRLNLVVGEYASACLRVAQDCGTDVLDLWSLMQKDSQDFPSYLSDGLHLSPKGNEFVFSHLWPLIEKKVSSLPLLLPYWRDVAEAKPELSLLGDGDH</sequence>
<evidence type="ECO:0000256" key="4">
    <source>
        <dbReference type="ARBA" id="ARBA00026152"/>
    </source>
</evidence>
<dbReference type="SUPFAM" id="SSF52266">
    <property type="entry name" value="SGNH hydrolase"/>
    <property type="match status" value="1"/>
</dbReference>
<feature type="compositionally biased region" description="Pro residues" evidence="5">
    <location>
        <begin position="1"/>
        <end position="11"/>
    </location>
</feature>
<reference evidence="6" key="3">
    <citation type="submission" date="2025-09" db="UniProtKB">
        <authorList>
            <consortium name="Ensembl"/>
        </authorList>
    </citation>
    <scope>IDENTIFICATION</scope>
</reference>
<keyword evidence="7" id="KW-1185">Reference proteome</keyword>
<dbReference type="CDD" id="cd01838">
    <property type="entry name" value="Isoamyl_acetate_hydrolase_like"/>
    <property type="match status" value="1"/>
</dbReference>
<accession>A0A9L0JKH3</accession>
<dbReference type="Pfam" id="PF00657">
    <property type="entry name" value="Lipase_GDSL"/>
    <property type="match status" value="1"/>
</dbReference>
<name>A0A9L0JKH3_EQUAS</name>
<dbReference type="FunFam" id="3.40.50.1110:FF:000002">
    <property type="entry name" value="isoamyl acetate-hydrolyzing esterase 1 homolog"/>
    <property type="match status" value="1"/>
</dbReference>
<dbReference type="GeneTree" id="ENSGT00390000008069"/>
<reference evidence="6" key="2">
    <citation type="submission" date="2025-08" db="UniProtKB">
        <authorList>
            <consortium name="Ensembl"/>
        </authorList>
    </citation>
    <scope>IDENTIFICATION</scope>
</reference>
<reference evidence="6 7" key="1">
    <citation type="journal article" date="2020" name="Nat. Commun.">
        <title>Donkey genomes provide new insights into domestication and selection for coat color.</title>
        <authorList>
            <person name="Wang"/>
            <person name="C."/>
            <person name="Li"/>
            <person name="H."/>
            <person name="Guo"/>
            <person name="Y."/>
            <person name="Huang"/>
            <person name="J."/>
            <person name="Sun"/>
            <person name="Y."/>
            <person name="Min"/>
            <person name="J."/>
            <person name="Wang"/>
            <person name="J."/>
            <person name="Fang"/>
            <person name="X."/>
            <person name="Zhao"/>
            <person name="Z."/>
            <person name="Wang"/>
            <person name="S."/>
            <person name="Zhang"/>
            <person name="Y."/>
            <person name="Liu"/>
            <person name="Q."/>
            <person name="Jiang"/>
            <person name="Q."/>
            <person name="Wang"/>
            <person name="X."/>
            <person name="Guo"/>
            <person name="Y."/>
            <person name="Yang"/>
            <person name="C."/>
            <person name="Wang"/>
            <person name="Y."/>
            <person name="Tian"/>
            <person name="F."/>
            <person name="Zhuang"/>
            <person name="G."/>
            <person name="Fan"/>
            <person name="Y."/>
            <person name="Gao"/>
            <person name="Q."/>
            <person name="Li"/>
            <person name="Y."/>
            <person name="Ju"/>
            <person name="Z."/>
            <person name="Li"/>
            <person name="J."/>
            <person name="Li"/>
            <person name="R."/>
            <person name="Hou"/>
            <person name="M."/>
            <person name="Yang"/>
            <person name="G."/>
            <person name="Liu"/>
            <person name="G."/>
            <person name="Liu"/>
            <person name="W."/>
            <person name="Guo"/>
            <person name="J."/>
            <person name="Pan"/>
            <person name="S."/>
            <person name="Fan"/>
            <person name="G."/>
            <person name="Zhang"/>
            <person name="W."/>
            <person name="Zhang"/>
            <person name="R."/>
            <person name="Yu"/>
            <person name="J."/>
            <person name="Zhang"/>
            <person name="X."/>
            <person name="Yin"/>
            <person name="Q."/>
            <person name="Ji"/>
            <person name="C."/>
            <person name="Jin"/>
            <person name="Y."/>
            <person name="Yue"/>
            <person name="G."/>
            <person name="Liu"/>
            <person name="M."/>
            <person name="Xu"/>
            <person name="J."/>
            <person name="Liu"/>
            <person name="S."/>
            <person name="Jordana"/>
            <person name="J."/>
            <person name="Noce"/>
            <person name="A."/>
            <person name="Amills"/>
            <person name="M."/>
            <person name="Wu"/>
            <person name="D.D."/>
            <person name="Li"/>
            <person name="S."/>
            <person name="Zhou"/>
            <person name="X. and Zhong"/>
            <person name="J."/>
        </authorList>
    </citation>
    <scope>NUCLEOTIDE SEQUENCE [LARGE SCALE GENOMIC DNA]</scope>
</reference>
<feature type="region of interest" description="Disordered" evidence="5">
    <location>
        <begin position="1"/>
        <end position="20"/>
    </location>
</feature>
<dbReference type="Ensembl" id="ENSEAST00005062259.1">
    <property type="protein sequence ID" value="ENSEASP00005049685.1"/>
    <property type="gene ID" value="ENSEASG00005026278.1"/>
</dbReference>
<organism evidence="6 7">
    <name type="scientific">Equus asinus</name>
    <name type="common">Donkey</name>
    <name type="synonym">Equus africanus asinus</name>
    <dbReference type="NCBI Taxonomy" id="9793"/>
    <lineage>
        <taxon>Eukaryota</taxon>
        <taxon>Metazoa</taxon>
        <taxon>Chordata</taxon>
        <taxon>Craniata</taxon>
        <taxon>Vertebrata</taxon>
        <taxon>Euteleostomi</taxon>
        <taxon>Mammalia</taxon>
        <taxon>Eutheria</taxon>
        <taxon>Laurasiatheria</taxon>
        <taxon>Perissodactyla</taxon>
        <taxon>Equidae</taxon>
        <taxon>Equus</taxon>
    </lineage>
</organism>
<evidence type="ECO:0000313" key="7">
    <source>
        <dbReference type="Proteomes" id="UP000694387"/>
    </source>
</evidence>
<evidence type="ECO:0000313" key="6">
    <source>
        <dbReference type="Ensembl" id="ENSEASP00005049685.1"/>
    </source>
</evidence>
<keyword evidence="1" id="KW-0378">Hydrolase</keyword>
<dbReference type="AlphaFoldDB" id="A0A9L0JKH3"/>
<dbReference type="GO" id="GO:0016788">
    <property type="term" value="F:hydrolase activity, acting on ester bonds"/>
    <property type="evidence" value="ECO:0007669"/>
    <property type="project" value="InterPro"/>
</dbReference>
<dbReference type="InterPro" id="IPR001087">
    <property type="entry name" value="GDSL"/>
</dbReference>
<dbReference type="InterPro" id="IPR036514">
    <property type="entry name" value="SGNH_hydro_sf"/>
</dbReference>
<gene>
    <name evidence="6" type="primary">IAH1</name>
</gene>